<dbReference type="Gene3D" id="3.90.1150.10">
    <property type="entry name" value="Aspartate Aminotransferase, domain 1"/>
    <property type="match status" value="1"/>
</dbReference>
<evidence type="ECO:0000313" key="7">
    <source>
        <dbReference type="EMBL" id="KUK87187.1"/>
    </source>
</evidence>
<dbReference type="InterPro" id="IPR024169">
    <property type="entry name" value="SP_NH2Trfase/AEP_transaminase"/>
</dbReference>
<evidence type="ECO:0000256" key="4">
    <source>
        <dbReference type="PIRSR" id="PIRSR000524-1"/>
    </source>
</evidence>
<evidence type="ECO:0000256" key="2">
    <source>
        <dbReference type="ARBA" id="ARBA00009236"/>
    </source>
</evidence>
<gene>
    <name evidence="7" type="ORF">XE03_0983</name>
</gene>
<comment type="cofactor">
    <cofactor evidence="1 5">
        <name>pyridoxal 5'-phosphate</name>
        <dbReference type="ChEBI" id="CHEBI:597326"/>
    </cofactor>
</comment>
<dbReference type="SUPFAM" id="SSF53383">
    <property type="entry name" value="PLP-dependent transferases"/>
    <property type="match status" value="1"/>
</dbReference>
<keyword evidence="7" id="KW-0032">Aminotransferase</keyword>
<dbReference type="InterPro" id="IPR000192">
    <property type="entry name" value="Aminotrans_V_dom"/>
</dbReference>
<comment type="caution">
    <text evidence="7">The sequence shown here is derived from an EMBL/GenBank/DDBJ whole genome shotgun (WGS) entry which is preliminary data.</text>
</comment>
<comment type="similarity">
    <text evidence="2">Belongs to the class-V pyridoxal-phosphate-dependent aminotransferase family.</text>
</comment>
<keyword evidence="7" id="KW-0808">Transferase</keyword>
<evidence type="ECO:0000256" key="1">
    <source>
        <dbReference type="ARBA" id="ARBA00001933"/>
    </source>
</evidence>
<keyword evidence="7" id="KW-0670">Pyruvate</keyword>
<accession>A0A124G0E0</accession>
<name>A0A124G0E0_UNCT6</name>
<dbReference type="PATRIC" id="fig|1635277.3.peg.757"/>
<feature type="modified residue" description="N6-(pyridoxal phosphate)lysine" evidence="5">
    <location>
        <position position="187"/>
    </location>
</feature>
<dbReference type="EMBL" id="LGGX01000007">
    <property type="protein sequence ID" value="KUK87187.1"/>
    <property type="molecule type" value="Genomic_DNA"/>
</dbReference>
<dbReference type="InterPro" id="IPR015421">
    <property type="entry name" value="PyrdxlP-dep_Trfase_major"/>
</dbReference>
<dbReference type="Pfam" id="PF00266">
    <property type="entry name" value="Aminotran_5"/>
    <property type="match status" value="1"/>
</dbReference>
<dbReference type="GO" id="GO:0019265">
    <property type="term" value="P:glycine biosynthetic process, by transamination of glyoxylate"/>
    <property type="evidence" value="ECO:0007669"/>
    <property type="project" value="TreeGrafter"/>
</dbReference>
<dbReference type="Gene3D" id="3.40.640.10">
    <property type="entry name" value="Type I PLP-dependent aspartate aminotransferase-like (Major domain)"/>
    <property type="match status" value="1"/>
</dbReference>
<dbReference type="PANTHER" id="PTHR21152:SF40">
    <property type="entry name" value="ALANINE--GLYOXYLATE AMINOTRANSFERASE"/>
    <property type="match status" value="1"/>
</dbReference>
<feature type="domain" description="Aminotransferase class V" evidence="6">
    <location>
        <begin position="23"/>
        <end position="271"/>
    </location>
</feature>
<sequence>MHKKLFIPGPTEVVKEVRDAMACEMIGHRMKEFSELYNQVIPKLQQILYTKNRVLLFTSSATGCMESVVRNLSNKKTLSCMCGAFSDRWYNIAVANGKKADPLKVEWGYAIKPEMIDEKLKTGEYDLVTLVHNETSTGVKNPIEEISEVMKKYPDVIFAVDAVSSLTGYKLEVDALGIDVILAGVQKCFALPPGLAVMTVSQKAAQKAKTVENRGYYFDIVDMLKYDEKGQTPSTPSISHINALNVQLDRMLAEGIENRFARHKKMSDTIFNWAEEKGIEKFPEKGYESWTVVTLKNNRNFNISELNKELGNRGKTISNGYGKLKDITFRIAAMGDLTPSDINELLNDINDILKI</sequence>
<dbReference type="InterPro" id="IPR015424">
    <property type="entry name" value="PyrdxlP-dep_Trfase"/>
</dbReference>
<dbReference type="PANTHER" id="PTHR21152">
    <property type="entry name" value="AMINOTRANSFERASE CLASS V"/>
    <property type="match status" value="1"/>
</dbReference>
<dbReference type="InterPro" id="IPR015422">
    <property type="entry name" value="PyrdxlP-dep_Trfase_small"/>
</dbReference>
<dbReference type="Proteomes" id="UP000053467">
    <property type="component" value="Unassembled WGS sequence"/>
</dbReference>
<dbReference type="PIRSF" id="PIRSF000524">
    <property type="entry name" value="SPT"/>
    <property type="match status" value="1"/>
</dbReference>
<dbReference type="GO" id="GO:0004760">
    <property type="term" value="F:L-serine-pyruvate transaminase activity"/>
    <property type="evidence" value="ECO:0007669"/>
    <property type="project" value="TreeGrafter"/>
</dbReference>
<keyword evidence="3 5" id="KW-0663">Pyridoxal phosphate</keyword>
<proteinExistence type="inferred from homology"/>
<feature type="binding site" evidence="4">
    <location>
        <position position="330"/>
    </location>
    <ligand>
        <name>substrate</name>
    </ligand>
</feature>
<organism evidence="7 8">
    <name type="scientific">candidate division TA06 bacterium 34_109</name>
    <dbReference type="NCBI Taxonomy" id="1635277"/>
    <lineage>
        <taxon>Bacteria</taxon>
        <taxon>Bacteria division TA06</taxon>
    </lineage>
</organism>
<evidence type="ECO:0000313" key="8">
    <source>
        <dbReference type="Proteomes" id="UP000053467"/>
    </source>
</evidence>
<dbReference type="GO" id="GO:0008453">
    <property type="term" value="F:alanine-glyoxylate transaminase activity"/>
    <property type="evidence" value="ECO:0007669"/>
    <property type="project" value="TreeGrafter"/>
</dbReference>
<evidence type="ECO:0000259" key="6">
    <source>
        <dbReference type="Pfam" id="PF00266"/>
    </source>
</evidence>
<evidence type="ECO:0000256" key="5">
    <source>
        <dbReference type="PIRSR" id="PIRSR000524-50"/>
    </source>
</evidence>
<reference evidence="8" key="1">
    <citation type="journal article" date="2015" name="MBio">
        <title>Genome-Resolved Metagenomic Analysis Reveals Roles for Candidate Phyla and Other Microbial Community Members in Biogeochemical Transformations in Oil Reservoirs.</title>
        <authorList>
            <person name="Hu P."/>
            <person name="Tom L."/>
            <person name="Singh A."/>
            <person name="Thomas B.C."/>
            <person name="Baker B.J."/>
            <person name="Piceno Y.M."/>
            <person name="Andersen G.L."/>
            <person name="Banfield J.F."/>
        </authorList>
    </citation>
    <scope>NUCLEOTIDE SEQUENCE [LARGE SCALE GENOMIC DNA]</scope>
</reference>
<protein>
    <submittedName>
        <fullName evidence="7">Serine--pyruvate aminotransferase</fullName>
    </submittedName>
</protein>
<evidence type="ECO:0000256" key="3">
    <source>
        <dbReference type="ARBA" id="ARBA00022898"/>
    </source>
</evidence>
<dbReference type="AlphaFoldDB" id="A0A124G0E0"/>